<dbReference type="eggNOG" id="COG1857">
    <property type="taxonomic scope" value="Bacteria"/>
</dbReference>
<organism evidence="1 2">
    <name type="scientific">Polymorphum gilvum (strain LMG 25793 / CGMCC 1.9160 / SL003B-26A1)</name>
    <dbReference type="NCBI Taxonomy" id="991905"/>
    <lineage>
        <taxon>Bacteria</taxon>
        <taxon>Pseudomonadati</taxon>
        <taxon>Pseudomonadota</taxon>
        <taxon>Alphaproteobacteria</taxon>
        <taxon>Rhodobacterales</taxon>
        <taxon>Paracoccaceae</taxon>
        <taxon>Polymorphum</taxon>
    </lineage>
</organism>
<reference evidence="1 2" key="1">
    <citation type="journal article" date="2011" name="J. Bacteriol.">
        <title>Complete genome sequence of Polymorphum gilvum SL003B-26A1T, a crude oil-degrading bacterium from oil-polluted saline soil.</title>
        <authorList>
            <person name="Li S.G."/>
            <person name="Tang Y.Q."/>
            <person name="Nie Y."/>
            <person name="Cai M."/>
            <person name="Wu X.L."/>
        </authorList>
    </citation>
    <scope>NUCLEOTIDE SEQUENCE [LARGE SCALE GENOMIC DNA]</scope>
    <source>
        <strain evidence="2">LMG 25793 / CGMCC 1.9160 / SL003B-26A1</strain>
    </source>
</reference>
<sequence length="400" mass="43350">MTQPRFIQFHSLVSYPAVLLNRDDAGLAKRISYGGSVRTRISSQCLKRHWRTAEDEWSLANTGLDLSVRSREIFEYEIGPRVLEALPDADPQAVKAAGAVLSRAVYGQKADDVRKRQALLLGWPELRFLTGEVVALLRDHPTANAVTAAAEARFLGKDARANFAALRETAGNLAAGLEAALFGRMVTSDFSANTDAAIHVAHAFTVHEQESETDYFTVVDDLKRQAANEDAGSGGIFDTELTSGLFYEYVVVDVPLLVSNITGAPVADWSRSDLDRSLPAKVVEHLIHLIATISPGAKKGSTAPYAHASTLLVEAGTSQPRSLAKAFEAPVRAGRGESLGSRAEKALFECLDRFDAIYCKREVRRFASYDGRPGSALADGPHTLQDLGLWLRSSIQAAEA</sequence>
<dbReference type="EMBL" id="CP002568">
    <property type="protein sequence ID" value="ADZ71265.1"/>
    <property type="molecule type" value="Genomic_DNA"/>
</dbReference>
<dbReference type="RefSeq" id="WP_013653578.1">
    <property type="nucleotide sequence ID" value="NC_015259.1"/>
</dbReference>
<evidence type="ECO:0000313" key="1">
    <source>
        <dbReference type="EMBL" id="ADZ71265.1"/>
    </source>
</evidence>
<dbReference type="InterPro" id="IPR010148">
    <property type="entry name" value="CRISPR-assoc_prot_CT1975"/>
</dbReference>
<name>F2J611_POLGS</name>
<evidence type="ECO:0000313" key="2">
    <source>
        <dbReference type="Proteomes" id="UP000008130"/>
    </source>
</evidence>
<dbReference type="PATRIC" id="fig|991905.3.peg.2916"/>
<dbReference type="OrthoDB" id="5291250at2"/>
<dbReference type="NCBIfam" id="TIGR01869">
    <property type="entry name" value="casC_Cse4"/>
    <property type="match status" value="1"/>
</dbReference>
<proteinExistence type="predicted"/>
<dbReference type="Pfam" id="PF09344">
    <property type="entry name" value="Cas_CT1975"/>
    <property type="match status" value="1"/>
</dbReference>
<dbReference type="AlphaFoldDB" id="F2J611"/>
<keyword evidence="2" id="KW-1185">Reference proteome</keyword>
<dbReference type="KEGG" id="pgv:SL003B_2842"/>
<protein>
    <submittedName>
        <fullName evidence="1">CRISPR-associated protein, Cse4 family</fullName>
    </submittedName>
</protein>
<dbReference type="HOGENOM" id="CLU_044824_1_0_5"/>
<dbReference type="Proteomes" id="UP000008130">
    <property type="component" value="Chromosome"/>
</dbReference>
<dbReference type="STRING" id="991905.SL003B_2842"/>
<accession>F2J611</accession>
<gene>
    <name evidence="1" type="ordered locus">SL003B_2842</name>
</gene>